<dbReference type="CDD" id="cd12148">
    <property type="entry name" value="fungal_TF_MHR"/>
    <property type="match status" value="1"/>
</dbReference>
<dbReference type="GO" id="GO:0000981">
    <property type="term" value="F:DNA-binding transcription factor activity, RNA polymerase II-specific"/>
    <property type="evidence" value="ECO:0007669"/>
    <property type="project" value="InterPro"/>
</dbReference>
<protein>
    <recommendedName>
        <fullName evidence="2">Zn(2)-C6 fungal-type domain-containing protein</fullName>
    </recommendedName>
</protein>
<feature type="region of interest" description="Disordered" evidence="1">
    <location>
        <begin position="727"/>
        <end position="761"/>
    </location>
</feature>
<organism evidence="3 4">
    <name type="scientific">Exidia glandulosa HHB12029</name>
    <dbReference type="NCBI Taxonomy" id="1314781"/>
    <lineage>
        <taxon>Eukaryota</taxon>
        <taxon>Fungi</taxon>
        <taxon>Dikarya</taxon>
        <taxon>Basidiomycota</taxon>
        <taxon>Agaricomycotina</taxon>
        <taxon>Agaricomycetes</taxon>
        <taxon>Auriculariales</taxon>
        <taxon>Exidiaceae</taxon>
        <taxon>Exidia</taxon>
    </lineage>
</organism>
<accession>A0A165IG30</accession>
<dbReference type="Pfam" id="PF00172">
    <property type="entry name" value="Zn_clus"/>
    <property type="match status" value="1"/>
</dbReference>
<dbReference type="InParanoid" id="A0A165IG30"/>
<dbReference type="EMBL" id="KV425991">
    <property type="protein sequence ID" value="KZV93353.1"/>
    <property type="molecule type" value="Genomic_DNA"/>
</dbReference>
<keyword evidence="4" id="KW-1185">Reference proteome</keyword>
<evidence type="ECO:0000313" key="4">
    <source>
        <dbReference type="Proteomes" id="UP000077266"/>
    </source>
</evidence>
<sequence>MPKDGPHDDGEPSASHKRPAGKPYAGNQPGRVQFSACGGCRHRRVKCDLKDKIARFPDVDPATLQCSNCIERRFECVDEYAQTKAKKQLRKGRRLLEVKARYGERDAVQHPHPADLQIQQSAAIPRLHPDFFNSRFFGRFQIQRPVLHPVEFSTKYCNWLETGDRAVLSREGELIGMVLAAWAASYGIDAAGNAEPHLGDESVSARKERTKEMMREILHLVDVFGILRKPDWDGVRALLLIMPLTEEVIDPLERLTIYEAAVAQVYTLCRIADVHTIRGGGDDSTKHHVRARIFWYAHVHEGITTGLKGGRLILQQEDIDAFNKEDKHVNPANAHALVMGASTSDRFAFRFATIPIRIAAACRKIHAALTGPRAKGKTDVDRGKLNDAWEALDTSYEELDTIIREIPPTELRSVEDISRFAHGWKIFIYECQNRILNGLEDKVRDLKQQPLTSHIEEVIDDADLARQESHYANILRDNQHLVEIARSKCLNLAHEVAALVRQYLGSSFFEYDAALVRDGSFYAGYLLADEPGCEEQVNDCLRAMDEMRWAFSKSAQYREDLKMKMDARALRERQAIQQLAAANNGPSPPSGSDYSNSLQSSGMGFAHTSPPEYYITTPDSSTGGSSQARSVHSQSPKGMPVLAQQHQQQHPEFYQQQHVVPVAQPASVALAAQQLQPTIPMQLPGRTASAQYHPAPLPYPIHATTAHAAPIPAAHGRPANITITPQATMSRSSSSSHISPIASIPPAPLPQSSRSSDSDGTTRQMFYLQQQGRQLAQQQQQTVAMFQQLQQQPAQQGAYHPAPPAVAAPAQSLGSVQLSNPYPQHSVQSSHELYPQQQAAYTQHPSHAEHAVQQEYSAPGPSTSYGHYYDLAAAVQPAPGVQYQILDETPTYASVPRSQEVPGAAGIAYFDPNAAEYESQYFYPPGQAQFASTAQLQQTEFAQDYSYPPPQQ</sequence>
<gene>
    <name evidence="3" type="ORF">EXIGLDRAFT_768129</name>
</gene>
<evidence type="ECO:0000256" key="1">
    <source>
        <dbReference type="SAM" id="MobiDB-lite"/>
    </source>
</evidence>
<feature type="region of interest" description="Disordered" evidence="1">
    <location>
        <begin position="581"/>
        <end position="651"/>
    </location>
</feature>
<feature type="compositionally biased region" description="Low complexity" evidence="1">
    <location>
        <begin position="730"/>
        <end position="742"/>
    </location>
</feature>
<dbReference type="SUPFAM" id="SSF57701">
    <property type="entry name" value="Zn2/Cys6 DNA-binding domain"/>
    <property type="match status" value="1"/>
</dbReference>
<dbReference type="Gene3D" id="4.10.240.10">
    <property type="entry name" value="Zn(2)-C6 fungal-type DNA-binding domain"/>
    <property type="match status" value="1"/>
</dbReference>
<evidence type="ECO:0000313" key="3">
    <source>
        <dbReference type="EMBL" id="KZV93353.1"/>
    </source>
</evidence>
<feature type="compositionally biased region" description="Polar residues" evidence="1">
    <location>
        <begin position="617"/>
        <end position="636"/>
    </location>
</feature>
<dbReference type="CDD" id="cd00067">
    <property type="entry name" value="GAL4"/>
    <property type="match status" value="1"/>
</dbReference>
<reference evidence="3 4" key="1">
    <citation type="journal article" date="2016" name="Mol. Biol. Evol.">
        <title>Comparative Genomics of Early-Diverging Mushroom-Forming Fungi Provides Insights into the Origins of Lignocellulose Decay Capabilities.</title>
        <authorList>
            <person name="Nagy L.G."/>
            <person name="Riley R."/>
            <person name="Tritt A."/>
            <person name="Adam C."/>
            <person name="Daum C."/>
            <person name="Floudas D."/>
            <person name="Sun H."/>
            <person name="Yadav J.S."/>
            <person name="Pangilinan J."/>
            <person name="Larsson K.H."/>
            <person name="Matsuura K."/>
            <person name="Barry K."/>
            <person name="Labutti K."/>
            <person name="Kuo R."/>
            <person name="Ohm R.A."/>
            <person name="Bhattacharya S.S."/>
            <person name="Shirouzu T."/>
            <person name="Yoshinaga Y."/>
            <person name="Martin F.M."/>
            <person name="Grigoriev I.V."/>
            <person name="Hibbett D.S."/>
        </authorList>
    </citation>
    <scope>NUCLEOTIDE SEQUENCE [LARGE SCALE GENOMIC DNA]</scope>
    <source>
        <strain evidence="3 4">HHB12029</strain>
    </source>
</reference>
<dbReference type="InterPro" id="IPR001138">
    <property type="entry name" value="Zn2Cys6_DnaBD"/>
</dbReference>
<feature type="compositionally biased region" description="Low complexity" evidence="1">
    <location>
        <begin position="750"/>
        <end position="761"/>
    </location>
</feature>
<proteinExistence type="predicted"/>
<feature type="compositionally biased region" description="Basic and acidic residues" evidence="1">
    <location>
        <begin position="1"/>
        <end position="10"/>
    </location>
</feature>
<dbReference type="PROSITE" id="PS50048">
    <property type="entry name" value="ZN2_CY6_FUNGAL_2"/>
    <property type="match status" value="1"/>
</dbReference>
<dbReference type="OrthoDB" id="3263880at2759"/>
<feature type="compositionally biased region" description="Polar residues" evidence="1">
    <location>
        <begin position="581"/>
        <end position="602"/>
    </location>
</feature>
<dbReference type="AlphaFoldDB" id="A0A165IG30"/>
<dbReference type="InterPro" id="IPR036864">
    <property type="entry name" value="Zn2-C6_fun-type_DNA-bd_sf"/>
</dbReference>
<dbReference type="GO" id="GO:0008270">
    <property type="term" value="F:zinc ion binding"/>
    <property type="evidence" value="ECO:0007669"/>
    <property type="project" value="InterPro"/>
</dbReference>
<dbReference type="Proteomes" id="UP000077266">
    <property type="component" value="Unassembled WGS sequence"/>
</dbReference>
<dbReference type="STRING" id="1314781.A0A165IG30"/>
<feature type="domain" description="Zn(2)-C6 fungal-type" evidence="2">
    <location>
        <begin position="36"/>
        <end position="78"/>
    </location>
</feature>
<evidence type="ECO:0000259" key="2">
    <source>
        <dbReference type="PROSITE" id="PS50048"/>
    </source>
</evidence>
<feature type="region of interest" description="Disordered" evidence="1">
    <location>
        <begin position="1"/>
        <end position="29"/>
    </location>
</feature>
<name>A0A165IG30_EXIGL</name>